<feature type="compositionally biased region" description="Basic and acidic residues" evidence="1">
    <location>
        <begin position="22"/>
        <end position="37"/>
    </location>
</feature>
<keyword evidence="3" id="KW-1185">Reference proteome</keyword>
<dbReference type="Proteomes" id="UP000238261">
    <property type="component" value="Unassembled WGS sequence"/>
</dbReference>
<dbReference type="AlphaFoldDB" id="A0A2S7ET94"/>
<protein>
    <submittedName>
        <fullName evidence="2">Uncharacterized protein</fullName>
    </submittedName>
</protein>
<comment type="caution">
    <text evidence="2">The sequence shown here is derived from an EMBL/GenBank/DDBJ whole genome shotgun (WGS) entry which is preliminary data.</text>
</comment>
<evidence type="ECO:0000256" key="1">
    <source>
        <dbReference type="SAM" id="MobiDB-lite"/>
    </source>
</evidence>
<evidence type="ECO:0000313" key="3">
    <source>
        <dbReference type="Proteomes" id="UP000238261"/>
    </source>
</evidence>
<feature type="compositionally biased region" description="Low complexity" evidence="1">
    <location>
        <begin position="1"/>
        <end position="15"/>
    </location>
</feature>
<dbReference type="EMBL" id="MDEG01000016">
    <property type="protein sequence ID" value="PPU96340.1"/>
    <property type="molecule type" value="Genomic_DNA"/>
</dbReference>
<organism evidence="2 3">
    <name type="scientific">Xanthomonas hyacinthi</name>
    <dbReference type="NCBI Taxonomy" id="56455"/>
    <lineage>
        <taxon>Bacteria</taxon>
        <taxon>Pseudomonadati</taxon>
        <taxon>Pseudomonadota</taxon>
        <taxon>Gammaproteobacteria</taxon>
        <taxon>Lysobacterales</taxon>
        <taxon>Lysobacteraceae</taxon>
        <taxon>Xanthomonas</taxon>
    </lineage>
</organism>
<gene>
    <name evidence="2" type="ORF">XhyaCFBP1156_15450</name>
</gene>
<reference evidence="3" key="1">
    <citation type="submission" date="2016-08" db="EMBL/GenBank/DDBJ databases">
        <authorList>
            <person name="Merda D."/>
            <person name="Briand M."/>
            <person name="Taghouti G."/>
            <person name="Carrere S."/>
            <person name="Gouzy J."/>
            <person name="Portier P."/>
            <person name="Jacques M.-A."/>
            <person name="Fischer-Le Saux M."/>
        </authorList>
    </citation>
    <scope>NUCLEOTIDE SEQUENCE [LARGE SCALE GENOMIC DNA]</scope>
    <source>
        <strain evidence="3">CFBP1156</strain>
    </source>
</reference>
<accession>A0A2S7ET94</accession>
<feature type="region of interest" description="Disordered" evidence="1">
    <location>
        <begin position="1"/>
        <end position="37"/>
    </location>
</feature>
<proteinExistence type="predicted"/>
<name>A0A2S7ET94_9XANT</name>
<sequence>MRSISSSRSSPASCRHYPKTPDFTHNDPRRPSIGREDLATVPEIKFVHNTVELGKYKYSQSREPSENSVRAEHGLPKRVSYHHFGYRSE</sequence>
<evidence type="ECO:0000313" key="2">
    <source>
        <dbReference type="EMBL" id="PPU96340.1"/>
    </source>
</evidence>